<dbReference type="Proteomes" id="UP000694864">
    <property type="component" value="Chromosome 16"/>
</dbReference>
<evidence type="ECO:0000256" key="3">
    <source>
        <dbReference type="ARBA" id="ARBA00022448"/>
    </source>
</evidence>
<reference evidence="7" key="1">
    <citation type="journal article" date="2014" name="Nat. Commun.">
        <title>The emerging biofuel crop Camelina sativa retains a highly undifferentiated hexaploid genome structure.</title>
        <authorList>
            <person name="Kagale S."/>
            <person name="Koh C."/>
            <person name="Nixon J."/>
            <person name="Bollina V."/>
            <person name="Clarke W.E."/>
            <person name="Tuteja R."/>
            <person name="Spillane C."/>
            <person name="Robinson S.J."/>
            <person name="Links M.G."/>
            <person name="Clarke C."/>
            <person name="Higgins E.E."/>
            <person name="Huebert T."/>
            <person name="Sharpe A.G."/>
            <person name="Parkin I.A."/>
        </authorList>
    </citation>
    <scope>NUCLEOTIDE SEQUENCE [LARGE SCALE GENOMIC DNA]</scope>
    <source>
        <strain evidence="7">cv. DH55</strain>
    </source>
</reference>
<dbReference type="InterPro" id="IPR017105">
    <property type="entry name" value="AP3_complex_dsu"/>
</dbReference>
<evidence type="ECO:0000256" key="2">
    <source>
        <dbReference type="ARBA" id="ARBA00006613"/>
    </source>
</evidence>
<comment type="similarity">
    <text evidence="2">Belongs to the adaptor complexes large subunit family.</text>
</comment>
<keyword evidence="5" id="KW-0653">Protein transport</keyword>
<dbReference type="PANTHER" id="PTHR22781:SF12">
    <property type="entry name" value="AP-3 COMPLEX SUBUNIT DELTA-1"/>
    <property type="match status" value="1"/>
</dbReference>
<protein>
    <submittedName>
        <fullName evidence="8">AP-3 complex subunit delta-like</fullName>
    </submittedName>
</protein>
<gene>
    <name evidence="8" type="primary">LOC104753296</name>
</gene>
<keyword evidence="6" id="KW-0472">Membrane</keyword>
<dbReference type="GeneID" id="104753296"/>
<proteinExistence type="inferred from homology"/>
<evidence type="ECO:0000256" key="6">
    <source>
        <dbReference type="ARBA" id="ARBA00023136"/>
    </source>
</evidence>
<evidence type="ECO:0000256" key="4">
    <source>
        <dbReference type="ARBA" id="ARBA00022737"/>
    </source>
</evidence>
<keyword evidence="7" id="KW-1185">Reference proteome</keyword>
<organism evidence="7 8">
    <name type="scientific">Camelina sativa</name>
    <name type="common">False flax</name>
    <name type="synonym">Myagrum sativum</name>
    <dbReference type="NCBI Taxonomy" id="90675"/>
    <lineage>
        <taxon>Eukaryota</taxon>
        <taxon>Viridiplantae</taxon>
        <taxon>Streptophyta</taxon>
        <taxon>Embryophyta</taxon>
        <taxon>Tracheophyta</taxon>
        <taxon>Spermatophyta</taxon>
        <taxon>Magnoliopsida</taxon>
        <taxon>eudicotyledons</taxon>
        <taxon>Gunneridae</taxon>
        <taxon>Pentapetalae</taxon>
        <taxon>rosids</taxon>
        <taxon>malvids</taxon>
        <taxon>Brassicales</taxon>
        <taxon>Brassicaceae</taxon>
        <taxon>Camelineae</taxon>
        <taxon>Camelina</taxon>
    </lineage>
</organism>
<accession>A0ABM1R2H7</accession>
<comment type="subcellular location">
    <subcellularLocation>
        <location evidence="1">Endomembrane system</location>
    </subcellularLocation>
</comment>
<evidence type="ECO:0000256" key="5">
    <source>
        <dbReference type="ARBA" id="ARBA00022927"/>
    </source>
</evidence>
<keyword evidence="4" id="KW-0677">Repeat</keyword>
<name>A0ABM1R2H7_CAMSA</name>
<reference evidence="8" key="2">
    <citation type="submission" date="2025-08" db="UniProtKB">
        <authorList>
            <consortium name="RefSeq"/>
        </authorList>
    </citation>
    <scope>IDENTIFICATION</scope>
    <source>
        <tissue evidence="8">Leaf</tissue>
    </source>
</reference>
<dbReference type="RefSeq" id="XP_019093215.1">
    <property type="nucleotide sequence ID" value="XM_019237670.1"/>
</dbReference>
<dbReference type="InterPro" id="IPR036397">
    <property type="entry name" value="RNaseH_sf"/>
</dbReference>
<evidence type="ECO:0000256" key="1">
    <source>
        <dbReference type="ARBA" id="ARBA00004308"/>
    </source>
</evidence>
<sequence length="163" mass="18301">MASSNSLMDSLFQRSLEDLIKGIRLQLHGDSSFISKSLDEICREIKSTDLSTKSIISEASGVTLLRKKYFVDFFGEEFTVAVTSDSSVIGHDVLFHNRFSSHPLVVGVGVQWTPPGYYSDFDSSLCGYYDPPADTLQLCVGNRCIIIQLSHCNRLTVETWFRF</sequence>
<dbReference type="SUPFAM" id="SSF53098">
    <property type="entry name" value="Ribonuclease H-like"/>
    <property type="match status" value="1"/>
</dbReference>
<evidence type="ECO:0000313" key="7">
    <source>
        <dbReference type="Proteomes" id="UP000694864"/>
    </source>
</evidence>
<keyword evidence="3" id="KW-0813">Transport</keyword>
<dbReference type="Gene3D" id="3.30.420.10">
    <property type="entry name" value="Ribonuclease H-like superfamily/Ribonuclease H"/>
    <property type="match status" value="1"/>
</dbReference>
<dbReference type="InterPro" id="IPR012337">
    <property type="entry name" value="RNaseH-like_sf"/>
</dbReference>
<dbReference type="PANTHER" id="PTHR22781">
    <property type="entry name" value="DELTA ADAPTIN-RELATED"/>
    <property type="match status" value="1"/>
</dbReference>
<evidence type="ECO:0000313" key="8">
    <source>
        <dbReference type="RefSeq" id="XP_019093215.1"/>
    </source>
</evidence>